<dbReference type="EMBL" id="UOFU01000383">
    <property type="protein sequence ID" value="VAX04519.1"/>
    <property type="molecule type" value="Genomic_DNA"/>
</dbReference>
<keyword evidence="2" id="KW-0479">Metal-binding</keyword>
<dbReference type="NCBIfam" id="TIGR02481">
    <property type="entry name" value="hemeryth_dom"/>
    <property type="match status" value="1"/>
</dbReference>
<proteinExistence type="inferred from homology"/>
<comment type="similarity">
    <text evidence="1">Belongs to the hemerythrin family.</text>
</comment>
<dbReference type="AlphaFoldDB" id="A0A3B1AF16"/>
<evidence type="ECO:0000313" key="5">
    <source>
        <dbReference type="EMBL" id="VAX04519.1"/>
    </source>
</evidence>
<name>A0A3B1AF16_9ZZZZ</name>
<evidence type="ECO:0000259" key="4">
    <source>
        <dbReference type="Pfam" id="PF01814"/>
    </source>
</evidence>
<dbReference type="GO" id="GO:0046872">
    <property type="term" value="F:metal ion binding"/>
    <property type="evidence" value="ECO:0007669"/>
    <property type="project" value="UniProtKB-KW"/>
</dbReference>
<dbReference type="SUPFAM" id="SSF47188">
    <property type="entry name" value="Hemerythrin-like"/>
    <property type="match status" value="1"/>
</dbReference>
<protein>
    <recommendedName>
        <fullName evidence="4">Hemerythrin-like domain-containing protein</fullName>
    </recommendedName>
</protein>
<dbReference type="PANTHER" id="PTHR37164">
    <property type="entry name" value="BACTERIOHEMERYTHRIN"/>
    <property type="match status" value="1"/>
</dbReference>
<dbReference type="InterPro" id="IPR035938">
    <property type="entry name" value="Hemerythrin-like_sf"/>
</dbReference>
<dbReference type="PROSITE" id="PS00550">
    <property type="entry name" value="HEMERYTHRINS"/>
    <property type="match status" value="1"/>
</dbReference>
<reference evidence="5" key="1">
    <citation type="submission" date="2018-06" db="EMBL/GenBank/DDBJ databases">
        <authorList>
            <person name="Zhirakovskaya E."/>
        </authorList>
    </citation>
    <scope>NUCLEOTIDE SEQUENCE</scope>
</reference>
<dbReference type="PANTHER" id="PTHR37164:SF1">
    <property type="entry name" value="BACTERIOHEMERYTHRIN"/>
    <property type="match status" value="1"/>
</dbReference>
<evidence type="ECO:0000256" key="2">
    <source>
        <dbReference type="ARBA" id="ARBA00022723"/>
    </source>
</evidence>
<feature type="domain" description="Hemerythrin-like" evidence="4">
    <location>
        <begin position="17"/>
        <end position="132"/>
    </location>
</feature>
<evidence type="ECO:0000256" key="1">
    <source>
        <dbReference type="ARBA" id="ARBA00010587"/>
    </source>
</evidence>
<sequence length="144" mass="16325">MSDHYVVDPTKIPPIAVASMDAKHHEEVELVNQIGRLIKTGQSGELDSKALHTKLDEWIEHTRRHFAHENRLMKEADFAAYGVHSHEHTLVLARLELACKAWQTTGDIDALANYVFVHWPEWFQGHVASMDTMTAAYLSRAGVK</sequence>
<evidence type="ECO:0000256" key="3">
    <source>
        <dbReference type="ARBA" id="ARBA00023004"/>
    </source>
</evidence>
<dbReference type="CDD" id="cd12107">
    <property type="entry name" value="Hemerythrin"/>
    <property type="match status" value="1"/>
</dbReference>
<dbReference type="InterPro" id="IPR050669">
    <property type="entry name" value="Hemerythrin"/>
</dbReference>
<dbReference type="InterPro" id="IPR012827">
    <property type="entry name" value="Hemerythrin_metal-bd"/>
</dbReference>
<organism evidence="5">
    <name type="scientific">hydrothermal vent metagenome</name>
    <dbReference type="NCBI Taxonomy" id="652676"/>
    <lineage>
        <taxon>unclassified sequences</taxon>
        <taxon>metagenomes</taxon>
        <taxon>ecological metagenomes</taxon>
    </lineage>
</organism>
<dbReference type="InterPro" id="IPR016131">
    <property type="entry name" value="Haemerythrin_Fe_BS"/>
</dbReference>
<dbReference type="Gene3D" id="1.20.120.50">
    <property type="entry name" value="Hemerythrin-like"/>
    <property type="match status" value="1"/>
</dbReference>
<dbReference type="InterPro" id="IPR012312">
    <property type="entry name" value="Hemerythrin-like"/>
</dbReference>
<gene>
    <name evidence="5" type="ORF">MNBD_GAMMA20-2380</name>
</gene>
<accession>A0A3B1AF16</accession>
<dbReference type="Pfam" id="PF01814">
    <property type="entry name" value="Hemerythrin"/>
    <property type="match status" value="1"/>
</dbReference>
<keyword evidence="3" id="KW-0408">Iron</keyword>